<feature type="transmembrane region" description="Helical" evidence="1">
    <location>
        <begin position="45"/>
        <end position="61"/>
    </location>
</feature>
<proteinExistence type="predicted"/>
<sequence>MIKTLTNLLKRIRFKHEIMNLFSFFIGMFSSSAMVSFIIYGSLEWAIISGIVGWIGFSVLFKRYEKVIYKEITIKLLKNCDHNKVKDVLEIIHE</sequence>
<dbReference type="EMBL" id="FUWM01000005">
    <property type="protein sequence ID" value="SJZ37852.1"/>
    <property type="molecule type" value="Genomic_DNA"/>
</dbReference>
<keyword evidence="1" id="KW-0472">Membrane</keyword>
<reference evidence="3" key="1">
    <citation type="submission" date="2017-02" db="EMBL/GenBank/DDBJ databases">
        <authorList>
            <person name="Varghese N."/>
            <person name="Submissions S."/>
        </authorList>
    </citation>
    <scope>NUCLEOTIDE SEQUENCE [LARGE SCALE GENOMIC DNA]</scope>
    <source>
        <strain evidence="3">ATCC BAA-73</strain>
    </source>
</reference>
<dbReference type="Proteomes" id="UP000190625">
    <property type="component" value="Unassembled WGS sequence"/>
</dbReference>
<dbReference type="OrthoDB" id="9911841at2"/>
<keyword evidence="1" id="KW-1133">Transmembrane helix</keyword>
<protein>
    <submittedName>
        <fullName evidence="2">Uncharacterized protein</fullName>
    </submittedName>
</protein>
<organism evidence="2 3">
    <name type="scientific">Selenihalanaerobacter shriftii</name>
    <dbReference type="NCBI Taxonomy" id="142842"/>
    <lineage>
        <taxon>Bacteria</taxon>
        <taxon>Bacillati</taxon>
        <taxon>Bacillota</taxon>
        <taxon>Clostridia</taxon>
        <taxon>Halanaerobiales</taxon>
        <taxon>Halobacteroidaceae</taxon>
        <taxon>Selenihalanaerobacter</taxon>
    </lineage>
</organism>
<dbReference type="AlphaFoldDB" id="A0A1T4K616"/>
<dbReference type="RefSeq" id="WP_078809130.1">
    <property type="nucleotide sequence ID" value="NZ_FUWM01000005.1"/>
</dbReference>
<feature type="transmembrane region" description="Helical" evidence="1">
    <location>
        <begin position="21"/>
        <end position="39"/>
    </location>
</feature>
<evidence type="ECO:0000313" key="3">
    <source>
        <dbReference type="Proteomes" id="UP000190625"/>
    </source>
</evidence>
<name>A0A1T4K616_9FIRM</name>
<evidence type="ECO:0000313" key="2">
    <source>
        <dbReference type="EMBL" id="SJZ37852.1"/>
    </source>
</evidence>
<keyword evidence="3" id="KW-1185">Reference proteome</keyword>
<accession>A0A1T4K616</accession>
<gene>
    <name evidence="2" type="ORF">SAMN02745118_00633</name>
</gene>
<keyword evidence="1" id="KW-0812">Transmembrane</keyword>
<evidence type="ECO:0000256" key="1">
    <source>
        <dbReference type="SAM" id="Phobius"/>
    </source>
</evidence>